<dbReference type="RefSeq" id="WP_204919555.1">
    <property type="nucleotide sequence ID" value="NZ_BAAAQP010000003.1"/>
</dbReference>
<comment type="caution">
    <text evidence="3">The sequence shown here is derived from an EMBL/GenBank/DDBJ whole genome shotgun (WGS) entry which is preliminary data.</text>
</comment>
<dbReference type="GO" id="GO:0052911">
    <property type="term" value="F:23S rRNA (guanine(745)-N(1))-methyltransferase activity"/>
    <property type="evidence" value="ECO:0007669"/>
    <property type="project" value="UniProtKB-EC"/>
</dbReference>
<sequence length="295" mass="31582">MALSDVLDLLRCPHCGDALSPTADRRGVHCQQGHSFDLARQGYLNLLRSGPVKNADTTAMIQARDRFLAGGHYQPIADALRDELESGSAPVTTVLDAGAGTGYYLASVLDGLPGARGLALDVSVAACRRAARVHRRLGAVVADTWQPLPVRTGGIDAVLTVFAPRNLAEFRRVLGPAGRLLIVTPLPEHLSEVRGPLQLLEIEPGKRERLETGSAGLFSEGVHRELRYPIRPTRSELTDLVAMGPNAFHLSTEQIAARVAALDPAPTVTVAVSVTVLRPRQPASPTATRSANWVR</sequence>
<dbReference type="EMBL" id="JAFBCF010000001">
    <property type="protein sequence ID" value="MBM7800269.1"/>
    <property type="molecule type" value="Genomic_DNA"/>
</dbReference>
<dbReference type="Gene3D" id="3.40.50.150">
    <property type="entry name" value="Vaccinia Virus protein VP39"/>
    <property type="match status" value="1"/>
</dbReference>
<protein>
    <submittedName>
        <fullName evidence="3">23S rRNA (Guanine745-N1)-methyltransferase</fullName>
        <ecNumber evidence="3">2.1.1.187</ecNumber>
    </submittedName>
</protein>
<dbReference type="PIRSF" id="PIRSF018249">
    <property type="entry name" value="MyrA_prd"/>
    <property type="match status" value="1"/>
</dbReference>
<keyword evidence="3" id="KW-0808">Transferase</keyword>
<dbReference type="InterPro" id="IPR041698">
    <property type="entry name" value="Methyltransf_25"/>
</dbReference>
<evidence type="ECO:0000259" key="2">
    <source>
        <dbReference type="Pfam" id="PF21302"/>
    </source>
</evidence>
<dbReference type="InterPro" id="IPR029063">
    <property type="entry name" value="SAM-dependent_MTases_sf"/>
</dbReference>
<name>A0ABS2RQR8_9ACTN</name>
<gene>
    <name evidence="3" type="ORF">JOE57_003190</name>
</gene>
<dbReference type="Pfam" id="PF21302">
    <property type="entry name" value="Zn_ribbon_RlmA"/>
    <property type="match status" value="1"/>
</dbReference>
<organism evidence="3 4">
    <name type="scientific">Microlunatus panaciterrae</name>
    <dbReference type="NCBI Taxonomy" id="400768"/>
    <lineage>
        <taxon>Bacteria</taxon>
        <taxon>Bacillati</taxon>
        <taxon>Actinomycetota</taxon>
        <taxon>Actinomycetes</taxon>
        <taxon>Propionibacteriales</taxon>
        <taxon>Propionibacteriaceae</taxon>
        <taxon>Microlunatus</taxon>
    </lineage>
</organism>
<feature type="domain" description="Methyltransferase" evidence="1">
    <location>
        <begin position="94"/>
        <end position="178"/>
    </location>
</feature>
<dbReference type="InterPro" id="IPR016718">
    <property type="entry name" value="rRNA_m1G-MeTrfase_A_prd"/>
</dbReference>
<keyword evidence="4" id="KW-1185">Reference proteome</keyword>
<dbReference type="SUPFAM" id="SSF53335">
    <property type="entry name" value="S-adenosyl-L-methionine-dependent methyltransferases"/>
    <property type="match status" value="1"/>
</dbReference>
<evidence type="ECO:0000313" key="4">
    <source>
        <dbReference type="Proteomes" id="UP000704762"/>
    </source>
</evidence>
<dbReference type="Proteomes" id="UP000704762">
    <property type="component" value="Unassembled WGS sequence"/>
</dbReference>
<reference evidence="3 4" key="1">
    <citation type="submission" date="2021-01" db="EMBL/GenBank/DDBJ databases">
        <title>Sequencing the genomes of 1000 actinobacteria strains.</title>
        <authorList>
            <person name="Klenk H.-P."/>
        </authorList>
    </citation>
    <scope>NUCLEOTIDE SEQUENCE [LARGE SCALE GENOMIC DNA]</scope>
    <source>
        <strain evidence="3 4">DSM 18662</strain>
    </source>
</reference>
<dbReference type="Pfam" id="PF13649">
    <property type="entry name" value="Methyltransf_25"/>
    <property type="match status" value="1"/>
</dbReference>
<accession>A0ABS2RQR8</accession>
<keyword evidence="3" id="KW-0489">Methyltransferase</keyword>
<feature type="domain" description="23S rRNA (guanine(745)-N(1))-methyltransferase N-terminal" evidence="2">
    <location>
        <begin position="11"/>
        <end position="47"/>
    </location>
</feature>
<dbReference type="InterPro" id="IPR048647">
    <property type="entry name" value="RlmA_N"/>
</dbReference>
<proteinExistence type="predicted"/>
<evidence type="ECO:0000313" key="3">
    <source>
        <dbReference type="EMBL" id="MBM7800269.1"/>
    </source>
</evidence>
<dbReference type="EC" id="2.1.1.187" evidence="3"/>
<evidence type="ECO:0000259" key="1">
    <source>
        <dbReference type="Pfam" id="PF13649"/>
    </source>
</evidence>
<dbReference type="CDD" id="cd02440">
    <property type="entry name" value="AdoMet_MTases"/>
    <property type="match status" value="1"/>
</dbReference>